<name>A0A0M9DNV8_9BACI</name>
<accession>A0A0M9DNV8</accession>
<dbReference type="OrthoDB" id="2476750at2"/>
<sequence length="223" mass="25738">MKKWMVIIAVTLLLCSGIIWFIQYRYFHAEPLSEAEAVQHIETIYQAHVTQVRKQGNSYEMLFTRDKVTYTAMFDAITQQVAELKVKEVHNQLLLTENEIRQLVKKEYSEIESVRLADNVYTMRVEKENKQKELTVDAFSGEIIAERDIEPSKQPIEGQILSAQHAIHIAQQQLEGEVDSVDFEETAEGGYYLVEIETKDDEATFQIHAVSGKVMSVIWDDDH</sequence>
<dbReference type="STRING" id="33935.ADM90_01955"/>
<dbReference type="InterPro" id="IPR025711">
    <property type="entry name" value="PepSY"/>
</dbReference>
<dbReference type="RefSeq" id="WP_053993386.1">
    <property type="nucleotide sequence ID" value="NZ_CP065643.1"/>
</dbReference>
<gene>
    <name evidence="2" type="ORF">ADM90_01955</name>
</gene>
<comment type="caution">
    <text evidence="2">The sequence shown here is derived from an EMBL/GenBank/DDBJ whole genome shotgun (WGS) entry which is preliminary data.</text>
</comment>
<keyword evidence="3" id="KW-1185">Reference proteome</keyword>
<proteinExistence type="predicted"/>
<protein>
    <recommendedName>
        <fullName evidence="1">PepSY domain-containing protein</fullName>
    </recommendedName>
</protein>
<dbReference type="AlphaFoldDB" id="A0A0M9DNV8"/>
<dbReference type="Gene3D" id="3.10.450.40">
    <property type="match status" value="1"/>
</dbReference>
<evidence type="ECO:0000313" key="2">
    <source>
        <dbReference type="EMBL" id="KOY84190.1"/>
    </source>
</evidence>
<evidence type="ECO:0000313" key="3">
    <source>
        <dbReference type="Proteomes" id="UP000037977"/>
    </source>
</evidence>
<feature type="domain" description="PepSY" evidence="1">
    <location>
        <begin position="109"/>
        <end position="146"/>
    </location>
</feature>
<evidence type="ECO:0000259" key="1">
    <source>
        <dbReference type="Pfam" id="PF03413"/>
    </source>
</evidence>
<dbReference type="Proteomes" id="UP000037977">
    <property type="component" value="Unassembled WGS sequence"/>
</dbReference>
<dbReference type="EMBL" id="LGCI01000002">
    <property type="protein sequence ID" value="KOY84190.1"/>
    <property type="molecule type" value="Genomic_DNA"/>
</dbReference>
<reference evidence="2 3" key="1">
    <citation type="submission" date="2015-07" db="EMBL/GenBank/DDBJ databases">
        <title>Genome sequencing project for genomic taxonomy and phylogenomics of Bacillus-like bacteria.</title>
        <authorList>
            <person name="Liu B."/>
            <person name="Wang J."/>
            <person name="Zhu Y."/>
            <person name="Liu G."/>
            <person name="Chen Q."/>
            <person name="Chen Z."/>
            <person name="Che J."/>
            <person name="Ge C."/>
            <person name="Shi H."/>
            <person name="Pan Z."/>
            <person name="Liu X."/>
        </authorList>
    </citation>
    <scope>NUCLEOTIDE SEQUENCE [LARGE SCALE GENOMIC DNA]</scope>
    <source>
        <strain evidence="2 3">DSM 54</strain>
    </source>
</reference>
<dbReference type="Pfam" id="PF03413">
    <property type="entry name" value="PepSY"/>
    <property type="match status" value="2"/>
</dbReference>
<feature type="domain" description="PepSY" evidence="1">
    <location>
        <begin position="161"/>
        <end position="217"/>
    </location>
</feature>
<dbReference type="PATRIC" id="fig|33935.3.peg.3248"/>
<organism evidence="2 3">
    <name type="scientific">Lysinibacillus macroides</name>
    <dbReference type="NCBI Taxonomy" id="33935"/>
    <lineage>
        <taxon>Bacteria</taxon>
        <taxon>Bacillati</taxon>
        <taxon>Bacillota</taxon>
        <taxon>Bacilli</taxon>
        <taxon>Bacillales</taxon>
        <taxon>Bacillaceae</taxon>
        <taxon>Lysinibacillus</taxon>
    </lineage>
</organism>